<sequence>MSKAWKQLDLEGAGLQTMNARLTRDMRRRPLAYGLALAFPLGLHRFYLREPRGGAAYLALTLLSFGLWMVGGSLWALVPLGVMLVGVVFDLFWMDGYITRYNKALRMRHFLRPGHEPPRDYRGRVHKTGMLEAYQQQKEQERAGHQPMSTEDPRTEASPGHGDLHGIPSFNEQEAMLRELARSRRGRRGSSQDRDNATDGDEGARKPDRT</sequence>
<feature type="region of interest" description="Disordered" evidence="1">
    <location>
        <begin position="137"/>
        <end position="210"/>
    </location>
</feature>
<keyword evidence="4" id="KW-1185">Reference proteome</keyword>
<evidence type="ECO:0000256" key="1">
    <source>
        <dbReference type="SAM" id="MobiDB-lite"/>
    </source>
</evidence>
<evidence type="ECO:0000256" key="2">
    <source>
        <dbReference type="SAM" id="Phobius"/>
    </source>
</evidence>
<dbReference type="OrthoDB" id="8560624at2"/>
<evidence type="ECO:0000313" key="3">
    <source>
        <dbReference type="EMBL" id="SEL23841.1"/>
    </source>
</evidence>
<proteinExistence type="predicted"/>
<evidence type="ECO:0008006" key="5">
    <source>
        <dbReference type="Google" id="ProtNLM"/>
    </source>
</evidence>
<name>A0A1H7NKH7_9GAMM</name>
<keyword evidence="2" id="KW-0472">Membrane</keyword>
<feature type="transmembrane region" description="Helical" evidence="2">
    <location>
        <begin position="77"/>
        <end position="98"/>
    </location>
</feature>
<protein>
    <recommendedName>
        <fullName evidence="5">TM2 domain-containing membrane protein YozV</fullName>
    </recommendedName>
</protein>
<dbReference type="EMBL" id="FOAA01000012">
    <property type="protein sequence ID" value="SEL23841.1"/>
    <property type="molecule type" value="Genomic_DNA"/>
</dbReference>
<dbReference type="STRING" id="1396821.SAMN05444515_11214"/>
<feature type="compositionally biased region" description="Basic and acidic residues" evidence="1">
    <location>
        <begin position="190"/>
        <end position="210"/>
    </location>
</feature>
<organism evidence="3 4">
    <name type="scientific">Ectothiorhodospira marina</name>
    <dbReference type="NCBI Taxonomy" id="1396821"/>
    <lineage>
        <taxon>Bacteria</taxon>
        <taxon>Pseudomonadati</taxon>
        <taxon>Pseudomonadota</taxon>
        <taxon>Gammaproteobacteria</taxon>
        <taxon>Chromatiales</taxon>
        <taxon>Ectothiorhodospiraceae</taxon>
        <taxon>Ectothiorhodospira</taxon>
    </lineage>
</organism>
<feature type="transmembrane region" description="Helical" evidence="2">
    <location>
        <begin position="31"/>
        <end position="48"/>
    </location>
</feature>
<dbReference type="Proteomes" id="UP000199256">
    <property type="component" value="Unassembled WGS sequence"/>
</dbReference>
<evidence type="ECO:0000313" key="4">
    <source>
        <dbReference type="Proteomes" id="UP000199256"/>
    </source>
</evidence>
<keyword evidence="2" id="KW-0812">Transmembrane</keyword>
<gene>
    <name evidence="3" type="ORF">SAMN05444515_11214</name>
</gene>
<accession>A0A1H7NKH7</accession>
<reference evidence="4" key="1">
    <citation type="submission" date="2016-10" db="EMBL/GenBank/DDBJ databases">
        <authorList>
            <person name="Varghese N."/>
            <person name="Submissions S."/>
        </authorList>
    </citation>
    <scope>NUCLEOTIDE SEQUENCE [LARGE SCALE GENOMIC DNA]</scope>
    <source>
        <strain evidence="4">DSM 241</strain>
    </source>
</reference>
<dbReference type="AlphaFoldDB" id="A0A1H7NKH7"/>
<dbReference type="RefSeq" id="WP_090254209.1">
    <property type="nucleotide sequence ID" value="NZ_FOAA01000012.1"/>
</dbReference>
<keyword evidence="2" id="KW-1133">Transmembrane helix</keyword>